<dbReference type="EMBL" id="KK101356">
    <property type="protein sequence ID" value="KIZ01177.1"/>
    <property type="molecule type" value="Genomic_DNA"/>
</dbReference>
<keyword evidence="3" id="KW-1185">Reference proteome</keyword>
<dbReference type="RefSeq" id="XP_013900196.1">
    <property type="nucleotide sequence ID" value="XM_014044742.1"/>
</dbReference>
<dbReference type="PANTHER" id="PTHR42767:SF1">
    <property type="entry name" value="ENDO-BETA-1,6-GALACTANASE-LIKE DOMAIN-CONTAINING PROTEIN"/>
    <property type="match status" value="1"/>
</dbReference>
<dbReference type="Gene3D" id="3.20.20.80">
    <property type="entry name" value="Glycosidases"/>
    <property type="match status" value="1"/>
</dbReference>
<protein>
    <recommendedName>
        <fullName evidence="1">Endo-beta-1,6-galactanase-like domain-containing protein</fullName>
    </recommendedName>
</protein>
<dbReference type="InterPro" id="IPR039514">
    <property type="entry name" value="6GAL-like"/>
</dbReference>
<gene>
    <name evidence="2" type="ORF">MNEG_6784</name>
</gene>
<dbReference type="Proteomes" id="UP000054498">
    <property type="component" value="Unassembled WGS sequence"/>
</dbReference>
<name>A0A0D2MKW0_9CHLO</name>
<sequence>MRCTSGRNADAKVLVVPNTLPADSSGDFVGWGTSLAWFAHAIGTDSQLLEAVSQALFSRDGLGLNIVRYNIGGSDLNGDDLGKFRAGGAVPCCYSRDGSFDPEPDAPQTAFLLRARELIGRDAFYSEAFCNSPPYWMCKSGTSRGHTRPYRNNLGRMEVEAFAASMLAALAHFKEAHGLVFDSLSPFNEPGSPAWIQALSAQEGCYFSHARMNDVSAHEQFCISDANKDVRKTPAALWPAIGKINTHTYDLSEFLGSKVPFFVTKTQDNMFKRASLRRRAAHAQKDVWVSEFGTGKGAEPLARHVMYHVIRMLTRALPRGARVFGAPPLARRGVGVWLGEGRTGYVLVHPAKAAAPLTLSADARALLGTQAAGGGGGGGGLKAAATLLDAAGLDAEAAAAGDRQGDVGSGSREAVRVLEVGPDGLVELEVPPGHLAAVVISAG</sequence>
<reference evidence="2 3" key="1">
    <citation type="journal article" date="2013" name="BMC Genomics">
        <title>Reconstruction of the lipid metabolism for the microalga Monoraphidium neglectum from its genome sequence reveals characteristics suitable for biofuel production.</title>
        <authorList>
            <person name="Bogen C."/>
            <person name="Al-Dilaimi A."/>
            <person name="Albersmeier A."/>
            <person name="Wichmann J."/>
            <person name="Grundmann M."/>
            <person name="Rupp O."/>
            <person name="Lauersen K.J."/>
            <person name="Blifernez-Klassen O."/>
            <person name="Kalinowski J."/>
            <person name="Goesmann A."/>
            <person name="Mussgnug J.H."/>
            <person name="Kruse O."/>
        </authorList>
    </citation>
    <scope>NUCLEOTIDE SEQUENCE [LARGE SCALE GENOMIC DNA]</scope>
    <source>
        <strain evidence="2 3">SAG 48.87</strain>
    </source>
</reference>
<dbReference type="GO" id="GO:0004553">
    <property type="term" value="F:hydrolase activity, hydrolyzing O-glycosyl compounds"/>
    <property type="evidence" value="ECO:0007669"/>
    <property type="project" value="InterPro"/>
</dbReference>
<dbReference type="KEGG" id="mng:MNEG_6784"/>
<evidence type="ECO:0000313" key="3">
    <source>
        <dbReference type="Proteomes" id="UP000054498"/>
    </source>
</evidence>
<accession>A0A0D2MKW0</accession>
<evidence type="ECO:0000313" key="2">
    <source>
        <dbReference type="EMBL" id="KIZ01177.1"/>
    </source>
</evidence>
<dbReference type="OrthoDB" id="543060at2759"/>
<dbReference type="SUPFAM" id="SSF51445">
    <property type="entry name" value="(Trans)glycosidases"/>
    <property type="match status" value="1"/>
</dbReference>
<organism evidence="2 3">
    <name type="scientific">Monoraphidium neglectum</name>
    <dbReference type="NCBI Taxonomy" id="145388"/>
    <lineage>
        <taxon>Eukaryota</taxon>
        <taxon>Viridiplantae</taxon>
        <taxon>Chlorophyta</taxon>
        <taxon>core chlorophytes</taxon>
        <taxon>Chlorophyceae</taxon>
        <taxon>CS clade</taxon>
        <taxon>Sphaeropleales</taxon>
        <taxon>Selenastraceae</taxon>
        <taxon>Monoraphidium</taxon>
    </lineage>
</organism>
<dbReference type="PANTHER" id="PTHR42767">
    <property type="entry name" value="ENDO-BETA-1,6-GALACTANASE"/>
    <property type="match status" value="1"/>
</dbReference>
<dbReference type="STRING" id="145388.A0A0D2MKW0"/>
<dbReference type="Pfam" id="PF14587">
    <property type="entry name" value="Glyco_hydr_30_2"/>
    <property type="match status" value="1"/>
</dbReference>
<dbReference type="GeneID" id="25739660"/>
<proteinExistence type="predicted"/>
<dbReference type="InterPro" id="IPR017853">
    <property type="entry name" value="GH"/>
</dbReference>
<evidence type="ECO:0000259" key="1">
    <source>
        <dbReference type="Pfam" id="PF14587"/>
    </source>
</evidence>
<dbReference type="InterPro" id="IPR039743">
    <property type="entry name" value="6GAL/EXGAL"/>
</dbReference>
<feature type="domain" description="Endo-beta-1,6-galactanase-like" evidence="1">
    <location>
        <begin position="31"/>
        <end position="215"/>
    </location>
</feature>
<dbReference type="AlphaFoldDB" id="A0A0D2MKW0"/>